<organism evidence="3">
    <name type="scientific">freshwater metagenome</name>
    <dbReference type="NCBI Taxonomy" id="449393"/>
    <lineage>
        <taxon>unclassified sequences</taxon>
        <taxon>metagenomes</taxon>
        <taxon>ecological metagenomes</taxon>
    </lineage>
</organism>
<feature type="region of interest" description="Disordered" evidence="1">
    <location>
        <begin position="156"/>
        <end position="183"/>
    </location>
</feature>
<reference evidence="3" key="1">
    <citation type="submission" date="2020-05" db="EMBL/GenBank/DDBJ databases">
        <authorList>
            <person name="Chiriac C."/>
            <person name="Salcher M."/>
            <person name="Ghai R."/>
            <person name="Kavagutti S V."/>
        </authorList>
    </citation>
    <scope>NUCLEOTIDE SEQUENCE</scope>
</reference>
<name>A0A6J7HVS1_9ZZZZ</name>
<dbReference type="Gene3D" id="3.90.1300.10">
    <property type="entry name" value="Amidase signature (AS) domain"/>
    <property type="match status" value="1"/>
</dbReference>
<dbReference type="EMBL" id="CAFBLX010000362">
    <property type="protein sequence ID" value="CAB4920915.1"/>
    <property type="molecule type" value="Genomic_DNA"/>
</dbReference>
<dbReference type="InterPro" id="IPR000120">
    <property type="entry name" value="Amidase"/>
</dbReference>
<gene>
    <name evidence="3" type="ORF">UFOPK3472_03568</name>
</gene>
<evidence type="ECO:0000256" key="1">
    <source>
        <dbReference type="SAM" id="MobiDB-lite"/>
    </source>
</evidence>
<accession>A0A6J7HVS1</accession>
<evidence type="ECO:0000259" key="2">
    <source>
        <dbReference type="Pfam" id="PF01425"/>
    </source>
</evidence>
<feature type="domain" description="Amidase" evidence="2">
    <location>
        <begin position="57"/>
        <end position="503"/>
    </location>
</feature>
<evidence type="ECO:0000313" key="3">
    <source>
        <dbReference type="EMBL" id="CAB4920915.1"/>
    </source>
</evidence>
<dbReference type="PROSITE" id="PS00571">
    <property type="entry name" value="AMIDASES"/>
    <property type="match status" value="1"/>
</dbReference>
<dbReference type="GO" id="GO:0003824">
    <property type="term" value="F:catalytic activity"/>
    <property type="evidence" value="ECO:0007669"/>
    <property type="project" value="InterPro"/>
</dbReference>
<dbReference type="PANTHER" id="PTHR11895">
    <property type="entry name" value="TRANSAMIDASE"/>
    <property type="match status" value="1"/>
</dbReference>
<dbReference type="InterPro" id="IPR020556">
    <property type="entry name" value="Amidase_CS"/>
</dbReference>
<proteinExistence type="predicted"/>
<dbReference type="InterPro" id="IPR036928">
    <property type="entry name" value="AS_sf"/>
</dbReference>
<dbReference type="PANTHER" id="PTHR11895:SF7">
    <property type="entry name" value="GLUTAMYL-TRNA(GLN) AMIDOTRANSFERASE SUBUNIT A, MITOCHONDRIAL"/>
    <property type="match status" value="1"/>
</dbReference>
<protein>
    <submittedName>
        <fullName evidence="3">Unannotated protein</fullName>
    </submittedName>
</protein>
<dbReference type="AlphaFoldDB" id="A0A6J7HVS1"/>
<sequence>MCGCFGPECLHNCDLVEFVPPAATDIYSDFMRIDEYRTYDGLGLAELVSTGDVTPRELLDCALEQAKSVNPGLNAIVRPMREEAEQRLAGTLEGPFAGVPFLIKDLSQDYAGLPTSSGSRALTELPMPEHATVVQRWLDAGLVIFGKTNTPEFGAKGITEPAVFGPARNPWDRSRTPGGSSGGSAAAVAAGIAPVAGANDGGGSIRIPAACCGLVGLKPGRGLVPSGPTFGEPMHGAAVQGVVSRSVRDTAAMLDVLAGGEPTSGYSSTPPPDGFLSRMDTDPRPLRIGMYAATSVNPSPAPEAIAAMESAATTLGELGHTVELLEAPPFDDAALNREFLLAWFTYLAWEMEEVKRRTGCGDDAFERDTRIMAALGRSASGVDYLDAVEGRHVHVRALATYFETYDLLLTPTLAELPPKIGAFELAKPLQLASDLLLRSRTAGMLKYTGIVDQMIDENISWIPYTQTANVTGRPALSVPLHWTSSGLPMGAHFLAPLGGEGLLIQLAAQLERAVPWAHRYSDIG</sequence>
<dbReference type="Pfam" id="PF01425">
    <property type="entry name" value="Amidase"/>
    <property type="match status" value="1"/>
</dbReference>
<dbReference type="SUPFAM" id="SSF75304">
    <property type="entry name" value="Amidase signature (AS) enzymes"/>
    <property type="match status" value="1"/>
</dbReference>
<dbReference type="InterPro" id="IPR023631">
    <property type="entry name" value="Amidase_dom"/>
</dbReference>